<evidence type="ECO:0000256" key="6">
    <source>
        <dbReference type="PROSITE-ProRule" id="PRU00176"/>
    </source>
</evidence>
<feature type="region of interest" description="Disordered" evidence="7">
    <location>
        <begin position="1"/>
        <end position="31"/>
    </location>
</feature>
<proteinExistence type="inferred from homology"/>
<comment type="function">
    <text evidence="5">RNA-binding component of the eukaryotic translation initiation factor 3 (eIF-3) complex, which is involved in protein synthesis of a specialized repertoire of mRNAs and, together with other initiation factors, stimulates binding of mRNA and methionyl-tRNAi to the 40S ribosome. The eIF-3 complex specifically targets and initiates translation of a subset of mRNAs involved in cell proliferation. This subunit can bind 18S rRNA.</text>
</comment>
<comment type="similarity">
    <text evidence="5">Belongs to the eIF-3 subunit G family.</text>
</comment>
<evidence type="ECO:0000256" key="7">
    <source>
        <dbReference type="SAM" id="MobiDB-lite"/>
    </source>
</evidence>
<organism evidence="9 10">
    <name type="scientific">Chlamydomonas eustigma</name>
    <dbReference type="NCBI Taxonomy" id="1157962"/>
    <lineage>
        <taxon>Eukaryota</taxon>
        <taxon>Viridiplantae</taxon>
        <taxon>Chlorophyta</taxon>
        <taxon>core chlorophytes</taxon>
        <taxon>Chlorophyceae</taxon>
        <taxon>CS clade</taxon>
        <taxon>Chlamydomonadales</taxon>
        <taxon>Chlamydomonadaceae</taxon>
        <taxon>Chlamydomonas</taxon>
    </lineage>
</organism>
<evidence type="ECO:0000313" key="9">
    <source>
        <dbReference type="EMBL" id="GAX84055.1"/>
    </source>
</evidence>
<dbReference type="SMART" id="SM00360">
    <property type="entry name" value="RRM"/>
    <property type="match status" value="1"/>
</dbReference>
<dbReference type="Pfam" id="PF00076">
    <property type="entry name" value="RRM_1"/>
    <property type="match status" value="1"/>
</dbReference>
<comment type="subcellular location">
    <subcellularLocation>
        <location evidence="5">Cytoplasm</location>
    </subcellularLocation>
</comment>
<evidence type="ECO:0000256" key="5">
    <source>
        <dbReference type="HAMAP-Rule" id="MF_03006"/>
    </source>
</evidence>
<protein>
    <recommendedName>
        <fullName evidence="5">Eukaryotic translation initiation factor 3 subunit G</fullName>
        <shortName evidence="5">eIF3g</shortName>
    </recommendedName>
    <alternativeName>
        <fullName evidence="5">Eukaryotic translation initiation factor 3 RNA-binding subunit</fullName>
        <shortName evidence="5">eIF-3 RNA-binding subunit</shortName>
    </alternativeName>
    <alternativeName>
        <fullName evidence="5">Eukaryotic translation initiation factor 3 subunit 4</fullName>
    </alternativeName>
</protein>
<dbReference type="GO" id="GO:0001732">
    <property type="term" value="P:formation of cytoplasmic translation initiation complex"/>
    <property type="evidence" value="ECO:0007669"/>
    <property type="project" value="UniProtKB-UniRule"/>
</dbReference>
<feature type="region of interest" description="Disordered" evidence="7">
    <location>
        <begin position="149"/>
        <end position="214"/>
    </location>
</feature>
<dbReference type="GO" id="GO:0005852">
    <property type="term" value="C:eukaryotic translation initiation factor 3 complex"/>
    <property type="evidence" value="ECO:0007669"/>
    <property type="project" value="UniProtKB-UniRule"/>
</dbReference>
<dbReference type="Proteomes" id="UP000232323">
    <property type="component" value="Unassembled WGS sequence"/>
</dbReference>
<evidence type="ECO:0000313" key="10">
    <source>
        <dbReference type="Proteomes" id="UP000232323"/>
    </source>
</evidence>
<dbReference type="EMBL" id="BEGY01000114">
    <property type="protein sequence ID" value="GAX84055.1"/>
    <property type="molecule type" value="Genomic_DNA"/>
</dbReference>
<dbReference type="InterPro" id="IPR017334">
    <property type="entry name" value="eIF3_g"/>
</dbReference>
<dbReference type="PIRSF" id="PIRSF037949">
    <property type="entry name" value="Transl_init_eIF-3_RNA-bind"/>
    <property type="match status" value="1"/>
</dbReference>
<dbReference type="SUPFAM" id="SSF54928">
    <property type="entry name" value="RNA-binding domain, RBD"/>
    <property type="match status" value="1"/>
</dbReference>
<keyword evidence="3 6" id="KW-0694">RNA-binding</keyword>
<accession>A0A250XLS8</accession>
<dbReference type="GO" id="GO:0033290">
    <property type="term" value="C:eukaryotic 48S preinitiation complex"/>
    <property type="evidence" value="ECO:0007669"/>
    <property type="project" value="UniProtKB-UniRule"/>
</dbReference>
<feature type="domain" description="RRM" evidence="8">
    <location>
        <begin position="209"/>
        <end position="287"/>
    </location>
</feature>
<dbReference type="STRING" id="1157962.A0A250XLS8"/>
<dbReference type="OrthoDB" id="1749473at2759"/>
<dbReference type="CDD" id="cd12408">
    <property type="entry name" value="RRM_eIF3G_like"/>
    <property type="match status" value="1"/>
</dbReference>
<keyword evidence="10" id="KW-1185">Reference proteome</keyword>
<dbReference type="GO" id="GO:0003723">
    <property type="term" value="F:RNA binding"/>
    <property type="evidence" value="ECO:0007669"/>
    <property type="project" value="UniProtKB-UniRule"/>
</dbReference>
<dbReference type="PROSITE" id="PS50102">
    <property type="entry name" value="RRM"/>
    <property type="match status" value="1"/>
</dbReference>
<evidence type="ECO:0000256" key="1">
    <source>
        <dbReference type="ARBA" id="ARBA00022490"/>
    </source>
</evidence>
<feature type="compositionally biased region" description="Basic and acidic residues" evidence="7">
    <location>
        <begin position="201"/>
        <end position="210"/>
    </location>
</feature>
<dbReference type="Gene3D" id="3.30.70.330">
    <property type="match status" value="1"/>
</dbReference>
<comment type="subunit">
    <text evidence="5">Component of the eukaryotic translation initiation factor 3 (eIF-3) complex.</text>
</comment>
<dbReference type="InterPro" id="IPR034240">
    <property type="entry name" value="eIF3G_RRM"/>
</dbReference>
<name>A0A250XLS8_9CHLO</name>
<dbReference type="AlphaFoldDB" id="A0A250XLS8"/>
<sequence length="293" mass="32853">MPSVAQRLRWGDTIDEDDVLPPPVHRGPDENGIKTVIEYFRNDRGDTVKKTTKLKIVSVEKKVYKVTEERRNIPRFGLAKLETPQDSVTAQNIEDIPFEKVRQSKSTSQEKKVDLQNILNNTNDKQMIAGSLKDILYRKRMERELLRAKGLLKGAEKPPEEDVPGGSKSETSLPSGPPKAGSYVPPSMRNRGPTTMGDGAGPDRRREENSVRVTNLSDDVTEADLGELFRPFGHILRIYLAVDRTTGESRGFAFVTFAHREDGDRAIRTLNGYGYGHLILKVEWAAPRESRAG</sequence>
<reference evidence="9 10" key="1">
    <citation type="submission" date="2017-08" db="EMBL/GenBank/DDBJ databases">
        <title>Acidophilic green algal genome provides insights into adaptation to an acidic environment.</title>
        <authorList>
            <person name="Hirooka S."/>
            <person name="Hirose Y."/>
            <person name="Kanesaki Y."/>
            <person name="Higuchi S."/>
            <person name="Fujiwara T."/>
            <person name="Onuma R."/>
            <person name="Era A."/>
            <person name="Ohbayashi R."/>
            <person name="Uzuka A."/>
            <person name="Nozaki H."/>
            <person name="Yoshikawa H."/>
            <person name="Miyagishima S.Y."/>
        </authorList>
    </citation>
    <scope>NUCLEOTIDE SEQUENCE [LARGE SCALE GENOMIC DNA]</scope>
    <source>
        <strain evidence="9 10">NIES-2499</strain>
    </source>
</reference>
<dbReference type="Pfam" id="PF12353">
    <property type="entry name" value="eIF3g"/>
    <property type="match status" value="1"/>
</dbReference>
<evidence type="ECO:0000256" key="4">
    <source>
        <dbReference type="ARBA" id="ARBA00022917"/>
    </source>
</evidence>
<dbReference type="PANTHER" id="PTHR10352">
    <property type="entry name" value="EUKARYOTIC TRANSLATION INITIATION FACTOR 3 SUBUNIT G"/>
    <property type="match status" value="1"/>
</dbReference>
<dbReference type="GO" id="GO:0003743">
    <property type="term" value="F:translation initiation factor activity"/>
    <property type="evidence" value="ECO:0007669"/>
    <property type="project" value="UniProtKB-UniRule"/>
</dbReference>
<evidence type="ECO:0000256" key="2">
    <source>
        <dbReference type="ARBA" id="ARBA00022540"/>
    </source>
</evidence>
<dbReference type="InterPro" id="IPR024675">
    <property type="entry name" value="eIF3g_N"/>
</dbReference>
<keyword evidence="4 5" id="KW-0648">Protein biosynthesis</keyword>
<dbReference type="GO" id="GO:0016282">
    <property type="term" value="C:eukaryotic 43S preinitiation complex"/>
    <property type="evidence" value="ECO:0007669"/>
    <property type="project" value="UniProtKB-UniRule"/>
</dbReference>
<keyword evidence="1 5" id="KW-0963">Cytoplasm</keyword>
<dbReference type="InterPro" id="IPR035979">
    <property type="entry name" value="RBD_domain_sf"/>
</dbReference>
<keyword evidence="2 5" id="KW-0396">Initiation factor</keyword>
<comment type="caution">
    <text evidence="9">The sequence shown here is derived from an EMBL/GenBank/DDBJ whole genome shotgun (WGS) entry which is preliminary data.</text>
</comment>
<evidence type="ECO:0000259" key="8">
    <source>
        <dbReference type="PROSITE" id="PS50102"/>
    </source>
</evidence>
<evidence type="ECO:0000256" key="3">
    <source>
        <dbReference type="ARBA" id="ARBA00022884"/>
    </source>
</evidence>
<dbReference type="InterPro" id="IPR012677">
    <property type="entry name" value="Nucleotide-bd_a/b_plait_sf"/>
</dbReference>
<dbReference type="HAMAP" id="MF_03006">
    <property type="entry name" value="eIF3g"/>
    <property type="match status" value="1"/>
</dbReference>
<dbReference type="InterPro" id="IPR000504">
    <property type="entry name" value="RRM_dom"/>
</dbReference>
<gene>
    <name evidence="9" type="ORF">CEUSTIGMA_g11479.t1</name>
</gene>